<evidence type="ECO:0000256" key="6">
    <source>
        <dbReference type="ARBA" id="ARBA00022679"/>
    </source>
</evidence>
<keyword evidence="5 8" id="KW-0963">Cytoplasm</keyword>
<evidence type="ECO:0000256" key="8">
    <source>
        <dbReference type="HAMAP-Rule" id="MF_00056"/>
    </source>
</evidence>
<dbReference type="GO" id="GO:0008676">
    <property type="term" value="F:3-deoxy-8-phosphooctulonate synthase activity"/>
    <property type="evidence" value="ECO:0007669"/>
    <property type="project" value="UniProtKB-UniRule"/>
</dbReference>
<evidence type="ECO:0000256" key="1">
    <source>
        <dbReference type="ARBA" id="ARBA00004496"/>
    </source>
</evidence>
<dbReference type="NCBIfam" id="TIGR01362">
    <property type="entry name" value="KDO8P_synth"/>
    <property type="match status" value="1"/>
</dbReference>
<dbReference type="InterPro" id="IPR006269">
    <property type="entry name" value="KDO8P_synthase"/>
</dbReference>
<evidence type="ECO:0000256" key="5">
    <source>
        <dbReference type="ARBA" id="ARBA00022490"/>
    </source>
</evidence>
<dbReference type="Gene3D" id="3.20.20.70">
    <property type="entry name" value="Aldolase class I"/>
    <property type="match status" value="1"/>
</dbReference>
<dbReference type="AlphaFoldDB" id="A0A0A8H0L9"/>
<feature type="domain" description="DAHP synthetase I/KDSA" evidence="9">
    <location>
        <begin position="2"/>
        <end position="260"/>
    </location>
</feature>
<dbReference type="InterPro" id="IPR006218">
    <property type="entry name" value="DAHP1/KDSA"/>
</dbReference>
<dbReference type="Pfam" id="PF00793">
    <property type="entry name" value="DAHP_synth_1"/>
    <property type="match status" value="1"/>
</dbReference>
<dbReference type="GO" id="GO:0005737">
    <property type="term" value="C:cytoplasm"/>
    <property type="evidence" value="ECO:0007669"/>
    <property type="project" value="UniProtKB-SubCell"/>
</dbReference>
<dbReference type="EC" id="2.5.1.55" evidence="8"/>
<reference evidence="10 11" key="1">
    <citation type="journal article" date="2014" name="Genome Biol. Evol.">
        <title>Comparative Genomics of the Campylobacter lari Group.</title>
        <authorList>
            <person name="Miller W.G."/>
            <person name="Yee E."/>
            <person name="Chapman M.H."/>
            <person name="Smith T.P."/>
            <person name="Bono J.L."/>
            <person name="Huynh S."/>
            <person name="Parker C.T."/>
            <person name="Vandamme P."/>
            <person name="Luong K."/>
            <person name="Korlach J."/>
        </authorList>
    </citation>
    <scope>NUCLEOTIDE SEQUENCE [LARGE SCALE GENOMIC DNA]</scope>
    <source>
        <strain evidence="10 11">NCTC 12927</strain>
    </source>
</reference>
<proteinExistence type="inferred from homology"/>
<comment type="subcellular location">
    <subcellularLocation>
        <location evidence="1 8">Cytoplasm</location>
    </subcellularLocation>
</comment>
<dbReference type="KEGG" id="cis:CINS_0460"/>
<gene>
    <name evidence="8 10" type="primary">kdsA</name>
    <name evidence="10" type="ORF">CINS_0460</name>
</gene>
<organism evidence="10 11">
    <name type="scientific">Campylobacter insulaenigrae NCTC 12927</name>
    <dbReference type="NCBI Taxonomy" id="1031564"/>
    <lineage>
        <taxon>Bacteria</taxon>
        <taxon>Pseudomonadati</taxon>
        <taxon>Campylobacterota</taxon>
        <taxon>Epsilonproteobacteria</taxon>
        <taxon>Campylobacterales</taxon>
        <taxon>Campylobacteraceae</taxon>
        <taxon>Campylobacter</taxon>
    </lineage>
</organism>
<evidence type="ECO:0000256" key="2">
    <source>
        <dbReference type="ARBA" id="ARBA00004756"/>
    </source>
</evidence>
<evidence type="ECO:0000256" key="4">
    <source>
        <dbReference type="ARBA" id="ARBA00010499"/>
    </source>
</evidence>
<evidence type="ECO:0000313" key="11">
    <source>
        <dbReference type="Proteomes" id="UP000031163"/>
    </source>
</evidence>
<dbReference type="HOGENOM" id="CLU_036666_0_0_7"/>
<dbReference type="SUPFAM" id="SSF51569">
    <property type="entry name" value="Aldolase"/>
    <property type="match status" value="1"/>
</dbReference>
<dbReference type="HAMAP" id="MF_00056">
    <property type="entry name" value="KDO8P_synth"/>
    <property type="match status" value="1"/>
</dbReference>
<evidence type="ECO:0000259" key="9">
    <source>
        <dbReference type="Pfam" id="PF00793"/>
    </source>
</evidence>
<dbReference type="PANTHER" id="PTHR21057">
    <property type="entry name" value="PHOSPHO-2-DEHYDRO-3-DEOXYHEPTONATE ALDOLASE"/>
    <property type="match status" value="1"/>
</dbReference>
<comment type="pathway">
    <text evidence="3 8">Carbohydrate biosynthesis; 3-deoxy-D-manno-octulosonate biosynthesis; 3-deoxy-D-manno-octulosonate from D-ribulose 5-phosphate: step 2/3.</text>
</comment>
<dbReference type="STRING" id="1031564.CINS_0460"/>
<dbReference type="NCBIfam" id="NF003543">
    <property type="entry name" value="PRK05198.1"/>
    <property type="match status" value="1"/>
</dbReference>
<keyword evidence="6 8" id="KW-0808">Transferase</keyword>
<comment type="pathway">
    <text evidence="2">Bacterial outer membrane biogenesis; lipopolysaccharide biosynthesis.</text>
</comment>
<dbReference type="UniPathway" id="UPA00030"/>
<evidence type="ECO:0000256" key="7">
    <source>
        <dbReference type="ARBA" id="ARBA00049112"/>
    </source>
</evidence>
<dbReference type="Proteomes" id="UP000031163">
    <property type="component" value="Chromosome"/>
</dbReference>
<dbReference type="GO" id="GO:0019294">
    <property type="term" value="P:keto-3-deoxy-D-manno-octulosonic acid biosynthetic process"/>
    <property type="evidence" value="ECO:0007669"/>
    <property type="project" value="UniProtKB-UniRule"/>
</dbReference>
<name>A0A0A8H0L9_9BACT</name>
<protein>
    <recommendedName>
        <fullName evidence="8">2-dehydro-3-deoxyphosphooctonate aldolase</fullName>
        <ecNumber evidence="8">2.5.1.55</ecNumber>
    </recommendedName>
    <alternativeName>
        <fullName evidence="8">3-deoxy-D-manno-octulosonic acid 8-phosphate synthase</fullName>
    </alternativeName>
    <alternativeName>
        <fullName evidence="8">KDO-8-phosphate synthase</fullName>
        <shortName evidence="8">KDO 8-P synthase</shortName>
        <shortName evidence="8">KDOPS</shortName>
    </alternativeName>
    <alternativeName>
        <fullName evidence="8">Phospho-2-dehydro-3-deoxyoctonate aldolase</fullName>
    </alternativeName>
</protein>
<dbReference type="UniPathway" id="UPA00357">
    <property type="reaction ID" value="UER00474"/>
</dbReference>
<evidence type="ECO:0000256" key="3">
    <source>
        <dbReference type="ARBA" id="ARBA00004845"/>
    </source>
</evidence>
<accession>A0A0A8H0L9</accession>
<evidence type="ECO:0000313" key="10">
    <source>
        <dbReference type="EMBL" id="AJC87447.1"/>
    </source>
</evidence>
<dbReference type="EMBL" id="CP007770">
    <property type="protein sequence ID" value="AJC87447.1"/>
    <property type="molecule type" value="Genomic_DNA"/>
</dbReference>
<sequence>MQKMILLAGPCVIESEELVFKVAQELEYFLKDDRIDFYFKSSFDKANRTSINSFRGPGIDKGLEILQKVKDKFGMQILTDIHESFQASVATEVVDALQIPAFLCRQTDLLVAAAKTKAKINIKKGQFLNPDDIKYSVSKVLQTRGINEEGYDVAKHNGIFVAERGSSFGYGNLVVDMRSLVIMKKYAPVIFDATHSVQMPGANGGSSGGKSEFVEPLARAAAAVGVDGFFFETHLNPCEALCDGPNMLDISRLKKCVDTLLKIQELI</sequence>
<comment type="similarity">
    <text evidence="4 8">Belongs to the KdsA family.</text>
</comment>
<dbReference type="InterPro" id="IPR013785">
    <property type="entry name" value="Aldolase_TIM"/>
</dbReference>
<keyword evidence="8" id="KW-0448">Lipopolysaccharide biosynthesis</keyword>
<dbReference type="GeneID" id="74431271"/>
<dbReference type="RefSeq" id="WP_039649499.1">
    <property type="nucleotide sequence ID" value="NZ_CP007770.1"/>
</dbReference>
<comment type="catalytic activity">
    <reaction evidence="7 8">
        <text>D-arabinose 5-phosphate + phosphoenolpyruvate + H2O = 3-deoxy-alpha-D-manno-2-octulosonate-8-phosphate + phosphate</text>
        <dbReference type="Rhea" id="RHEA:14053"/>
        <dbReference type="ChEBI" id="CHEBI:15377"/>
        <dbReference type="ChEBI" id="CHEBI:43474"/>
        <dbReference type="ChEBI" id="CHEBI:57693"/>
        <dbReference type="ChEBI" id="CHEBI:58702"/>
        <dbReference type="ChEBI" id="CHEBI:85985"/>
        <dbReference type="EC" id="2.5.1.55"/>
    </reaction>
</comment>